<feature type="domain" description="ABC transporter" evidence="4">
    <location>
        <begin position="4"/>
        <end position="222"/>
    </location>
</feature>
<evidence type="ECO:0000313" key="6">
    <source>
        <dbReference type="Proteomes" id="UP001596044"/>
    </source>
</evidence>
<dbReference type="CDD" id="cd03255">
    <property type="entry name" value="ABC_MJ0796_LolCDE_FtsE"/>
    <property type="match status" value="1"/>
</dbReference>
<accession>A0ABW0KEF7</accession>
<dbReference type="InterPro" id="IPR027417">
    <property type="entry name" value="P-loop_NTPase"/>
</dbReference>
<dbReference type="RefSeq" id="WP_270881578.1">
    <property type="nucleotide sequence ID" value="NZ_JAQFVF010000055.1"/>
</dbReference>
<keyword evidence="2" id="KW-0547">Nucleotide-binding</keyword>
<dbReference type="EMBL" id="JBHSMJ010000030">
    <property type="protein sequence ID" value="MFC5450952.1"/>
    <property type="molecule type" value="Genomic_DNA"/>
</dbReference>
<dbReference type="PROSITE" id="PS00211">
    <property type="entry name" value="ABC_TRANSPORTER_1"/>
    <property type="match status" value="1"/>
</dbReference>
<organism evidence="5 6">
    <name type="scientific">Paenibacillus aestuarii</name>
    <dbReference type="NCBI Taxonomy" id="516965"/>
    <lineage>
        <taxon>Bacteria</taxon>
        <taxon>Bacillati</taxon>
        <taxon>Bacillota</taxon>
        <taxon>Bacilli</taxon>
        <taxon>Bacillales</taxon>
        <taxon>Paenibacillaceae</taxon>
        <taxon>Paenibacillus</taxon>
    </lineage>
</organism>
<dbReference type="Proteomes" id="UP001596044">
    <property type="component" value="Unassembled WGS sequence"/>
</dbReference>
<evidence type="ECO:0000256" key="3">
    <source>
        <dbReference type="ARBA" id="ARBA00022840"/>
    </source>
</evidence>
<gene>
    <name evidence="5" type="ORF">ACFPOG_22140</name>
</gene>
<dbReference type="InterPro" id="IPR017911">
    <property type="entry name" value="MacB-like_ATP-bd"/>
</dbReference>
<dbReference type="PROSITE" id="PS50893">
    <property type="entry name" value="ABC_TRANSPORTER_2"/>
    <property type="match status" value="1"/>
</dbReference>
<dbReference type="InterPro" id="IPR003439">
    <property type="entry name" value="ABC_transporter-like_ATP-bd"/>
</dbReference>
<keyword evidence="6" id="KW-1185">Reference proteome</keyword>
<dbReference type="GO" id="GO:0005524">
    <property type="term" value="F:ATP binding"/>
    <property type="evidence" value="ECO:0007669"/>
    <property type="project" value="UniProtKB-KW"/>
</dbReference>
<dbReference type="SUPFAM" id="SSF52540">
    <property type="entry name" value="P-loop containing nucleoside triphosphate hydrolases"/>
    <property type="match status" value="1"/>
</dbReference>
<reference evidence="6" key="1">
    <citation type="journal article" date="2019" name="Int. J. Syst. Evol. Microbiol.">
        <title>The Global Catalogue of Microorganisms (GCM) 10K type strain sequencing project: providing services to taxonomists for standard genome sequencing and annotation.</title>
        <authorList>
            <consortium name="The Broad Institute Genomics Platform"/>
            <consortium name="The Broad Institute Genome Sequencing Center for Infectious Disease"/>
            <person name="Wu L."/>
            <person name="Ma J."/>
        </authorList>
    </citation>
    <scope>NUCLEOTIDE SEQUENCE [LARGE SCALE GENOMIC DNA]</scope>
    <source>
        <strain evidence="6">KACC 11904</strain>
    </source>
</reference>
<protein>
    <submittedName>
        <fullName evidence="5">ABC transporter ATP-binding protein</fullName>
    </submittedName>
</protein>
<evidence type="ECO:0000256" key="1">
    <source>
        <dbReference type="ARBA" id="ARBA00022448"/>
    </source>
</evidence>
<evidence type="ECO:0000313" key="5">
    <source>
        <dbReference type="EMBL" id="MFC5450952.1"/>
    </source>
</evidence>
<proteinExistence type="predicted"/>
<evidence type="ECO:0000256" key="2">
    <source>
        <dbReference type="ARBA" id="ARBA00022741"/>
    </source>
</evidence>
<dbReference type="PANTHER" id="PTHR24220">
    <property type="entry name" value="IMPORT ATP-BINDING PROTEIN"/>
    <property type="match status" value="1"/>
</dbReference>
<dbReference type="PANTHER" id="PTHR24220:SF86">
    <property type="entry name" value="ABC TRANSPORTER ABCH.1"/>
    <property type="match status" value="1"/>
</dbReference>
<keyword evidence="3 5" id="KW-0067">ATP-binding</keyword>
<dbReference type="Gene3D" id="3.40.50.300">
    <property type="entry name" value="P-loop containing nucleotide triphosphate hydrolases"/>
    <property type="match status" value="1"/>
</dbReference>
<evidence type="ECO:0000259" key="4">
    <source>
        <dbReference type="PROSITE" id="PS50893"/>
    </source>
</evidence>
<sequence>MPLIHCEGVSKYYRMGDEPVHALDNVSFDVEQGEFVAIMGPSGSGKSTLMNIIGCLDVADQGQYDLDGTAVARLKDNQLAEIRNRKIGFVFQSFNLLPRLSAYENVELPLTYRGVPRKERAILVTKALESVELLDRKAHRPAELSGGQQQRIAIARALAGDPPILLADEPTGALDTRTGQEIMELLKRLHALGRTIIVITHDPAIASQAQRIIRIRDGRIVV</sequence>
<name>A0ABW0KEF7_9BACL</name>
<dbReference type="Pfam" id="PF00005">
    <property type="entry name" value="ABC_tran"/>
    <property type="match status" value="1"/>
</dbReference>
<dbReference type="InterPro" id="IPR015854">
    <property type="entry name" value="ABC_transpr_LolD-like"/>
</dbReference>
<keyword evidence="1" id="KW-0813">Transport</keyword>
<comment type="caution">
    <text evidence="5">The sequence shown here is derived from an EMBL/GenBank/DDBJ whole genome shotgun (WGS) entry which is preliminary data.</text>
</comment>
<dbReference type="InterPro" id="IPR017871">
    <property type="entry name" value="ABC_transporter-like_CS"/>
</dbReference>
<dbReference type="InterPro" id="IPR003593">
    <property type="entry name" value="AAA+_ATPase"/>
</dbReference>
<dbReference type="SMART" id="SM00382">
    <property type="entry name" value="AAA"/>
    <property type="match status" value="1"/>
</dbReference>